<proteinExistence type="predicted"/>
<feature type="compositionally biased region" description="Basic and acidic residues" evidence="1">
    <location>
        <begin position="147"/>
        <end position="159"/>
    </location>
</feature>
<feature type="compositionally biased region" description="Basic and acidic residues" evidence="1">
    <location>
        <begin position="185"/>
        <end position="254"/>
    </location>
</feature>
<feature type="compositionally biased region" description="Basic residues" evidence="1">
    <location>
        <begin position="56"/>
        <end position="66"/>
    </location>
</feature>
<organism evidence="2 3">
    <name type="scientific">Brassica napus</name>
    <name type="common">Rape</name>
    <dbReference type="NCBI Taxonomy" id="3708"/>
    <lineage>
        <taxon>Eukaryota</taxon>
        <taxon>Viridiplantae</taxon>
        <taxon>Streptophyta</taxon>
        <taxon>Embryophyta</taxon>
        <taxon>Tracheophyta</taxon>
        <taxon>Spermatophyta</taxon>
        <taxon>Magnoliopsida</taxon>
        <taxon>eudicotyledons</taxon>
        <taxon>Gunneridae</taxon>
        <taxon>Pentapetalae</taxon>
        <taxon>rosids</taxon>
        <taxon>malvids</taxon>
        <taxon>Brassicales</taxon>
        <taxon>Brassicaceae</taxon>
        <taxon>Brassiceae</taxon>
        <taxon>Brassica</taxon>
    </lineage>
</organism>
<name>A0ABQ8C1D3_BRANA</name>
<feature type="compositionally biased region" description="Acidic residues" evidence="1">
    <location>
        <begin position="278"/>
        <end position="293"/>
    </location>
</feature>
<evidence type="ECO:0000313" key="2">
    <source>
        <dbReference type="EMBL" id="KAH0910854.1"/>
    </source>
</evidence>
<protein>
    <submittedName>
        <fullName evidence="2">Uncharacterized protein</fullName>
    </submittedName>
</protein>
<dbReference type="Proteomes" id="UP000824890">
    <property type="component" value="Unassembled WGS sequence"/>
</dbReference>
<accession>A0ABQ8C1D3</accession>
<feature type="region of interest" description="Disordered" evidence="1">
    <location>
        <begin position="30"/>
        <end position="340"/>
    </location>
</feature>
<comment type="caution">
    <text evidence="2">The sequence shown here is derived from an EMBL/GenBank/DDBJ whole genome shotgun (WGS) entry which is preliminary data.</text>
</comment>
<reference evidence="2 3" key="1">
    <citation type="submission" date="2021-05" db="EMBL/GenBank/DDBJ databases">
        <title>Genome Assembly of Synthetic Allotetraploid Brassica napus Reveals Homoeologous Exchanges between Subgenomes.</title>
        <authorList>
            <person name="Davis J.T."/>
        </authorList>
    </citation>
    <scope>NUCLEOTIDE SEQUENCE [LARGE SCALE GENOMIC DNA]</scope>
    <source>
        <strain evidence="3">cv. Da-Ae</strain>
        <tissue evidence="2">Seedling</tissue>
    </source>
</reference>
<dbReference type="EMBL" id="JAGKQM010000009">
    <property type="protein sequence ID" value="KAH0910854.1"/>
    <property type="molecule type" value="Genomic_DNA"/>
</dbReference>
<keyword evidence="3" id="KW-1185">Reference proteome</keyword>
<sequence length="340" mass="37141">DWESRLPCVLGPRKSRLSLFTRKQQRLLNKAREMEGEGGTNSIDEDIGAEPSASTPKKKKKNKKAKEKAFDEVPFEESASLDATSEGGKTKKKKKSWKKRARDGATSPADLDEELAGGSAVATDDAAAAGLVEAVPEERPKKKTKKKSAETEPTSREDSMVPDTPLEKKRKASAQGTGSGNESAGSERNEHKKANEKAAKEKEVLRVNFEELEGKLKSDRAAKKELAREKTQEGNLEKGLGKDNLEEGLARDNPETGDILEGNDNVGNEVPVLHSDSSLEEQEDEEEEGDIAEETSSPKPNEEELLMRLRKKDLTAPAPEDPVDPPATETPSRDDEETTA</sequence>
<evidence type="ECO:0000256" key="1">
    <source>
        <dbReference type="SAM" id="MobiDB-lite"/>
    </source>
</evidence>
<feature type="compositionally biased region" description="Polar residues" evidence="1">
    <location>
        <begin position="174"/>
        <end position="184"/>
    </location>
</feature>
<gene>
    <name evidence="2" type="ORF">HID58_034175</name>
</gene>
<evidence type="ECO:0000313" key="3">
    <source>
        <dbReference type="Proteomes" id="UP000824890"/>
    </source>
</evidence>
<feature type="non-terminal residue" evidence="2">
    <location>
        <position position="1"/>
    </location>
</feature>
<feature type="compositionally biased region" description="Basic residues" evidence="1">
    <location>
        <begin position="90"/>
        <end position="101"/>
    </location>
</feature>
<feature type="compositionally biased region" description="Low complexity" evidence="1">
    <location>
        <begin position="116"/>
        <end position="134"/>
    </location>
</feature>